<dbReference type="PROSITE" id="PS51278">
    <property type="entry name" value="GATASE_TYPE_2"/>
    <property type="match status" value="1"/>
</dbReference>
<proteinExistence type="predicted"/>
<dbReference type="EMBL" id="JAKROA010000013">
    <property type="protein sequence ID" value="KAL5104311.1"/>
    <property type="molecule type" value="Genomic_DNA"/>
</dbReference>
<keyword evidence="4" id="KW-0808">Transferase</keyword>
<dbReference type="Gene3D" id="3.40.50.10490">
    <property type="entry name" value="Glucose-6-phosphate isomerase like protein, domain 1"/>
    <property type="match status" value="2"/>
</dbReference>
<dbReference type="InterPro" id="IPR046348">
    <property type="entry name" value="SIS_dom_sf"/>
</dbReference>
<dbReference type="SUPFAM" id="SSF56235">
    <property type="entry name" value="N-terminal nucleophile aminohydrolases (Ntn hydrolases)"/>
    <property type="match status" value="1"/>
</dbReference>
<reference evidence="10 11" key="1">
    <citation type="journal article" date="2022" name="Front. Cell. Infect. Microbiol.">
        <title>The Genomes of Two Strains of Taenia crassiceps the Animal Model for the Study of Human Cysticercosis.</title>
        <authorList>
            <person name="Bobes R.J."/>
            <person name="Estrada K."/>
            <person name="Rios-Valencia D.G."/>
            <person name="Calderon-Gallegos A."/>
            <person name="de la Torre P."/>
            <person name="Carrero J.C."/>
            <person name="Sanchez-Flores A."/>
            <person name="Laclette J.P."/>
        </authorList>
    </citation>
    <scope>NUCLEOTIDE SEQUENCE [LARGE SCALE GENOMIC DNA]</scope>
    <source>
        <strain evidence="10">WFUcys</strain>
    </source>
</reference>
<evidence type="ECO:0000256" key="1">
    <source>
        <dbReference type="ARBA" id="ARBA00001031"/>
    </source>
</evidence>
<evidence type="ECO:0000259" key="9">
    <source>
        <dbReference type="PROSITE" id="PS51464"/>
    </source>
</evidence>
<dbReference type="SUPFAM" id="SSF53697">
    <property type="entry name" value="SIS domain"/>
    <property type="match status" value="1"/>
</dbReference>
<feature type="region of interest" description="Disordered" evidence="7">
    <location>
        <begin position="1"/>
        <end position="20"/>
    </location>
</feature>
<evidence type="ECO:0000313" key="10">
    <source>
        <dbReference type="EMBL" id="KAL5104311.1"/>
    </source>
</evidence>
<comment type="catalytic activity">
    <reaction evidence="1">
        <text>D-fructose 6-phosphate + L-glutamine = D-glucosamine 6-phosphate + L-glutamate</text>
        <dbReference type="Rhea" id="RHEA:13237"/>
        <dbReference type="ChEBI" id="CHEBI:29985"/>
        <dbReference type="ChEBI" id="CHEBI:58359"/>
        <dbReference type="ChEBI" id="CHEBI:58725"/>
        <dbReference type="ChEBI" id="CHEBI:61527"/>
        <dbReference type="EC" id="2.6.1.16"/>
    </reaction>
</comment>
<evidence type="ECO:0000256" key="5">
    <source>
        <dbReference type="ARBA" id="ARBA00022737"/>
    </source>
</evidence>
<keyword evidence="5" id="KW-0677">Repeat</keyword>
<dbReference type="InterPro" id="IPR035466">
    <property type="entry name" value="GlmS/AgaS_SIS"/>
</dbReference>
<dbReference type="Proteomes" id="UP001651158">
    <property type="component" value="Unassembled WGS sequence"/>
</dbReference>
<dbReference type="NCBIfam" id="NF001484">
    <property type="entry name" value="PRK00331.1"/>
    <property type="match status" value="1"/>
</dbReference>
<dbReference type="Gene3D" id="3.60.20.10">
    <property type="entry name" value="Glutamine Phosphoribosylpyrophosphate, subunit 1, domain 1"/>
    <property type="match status" value="1"/>
</dbReference>
<keyword evidence="6" id="KW-0315">Glutamine amidotransferase</keyword>
<keyword evidence="3 10" id="KW-0032">Aminotransferase</keyword>
<keyword evidence="11" id="KW-1185">Reference proteome</keyword>
<evidence type="ECO:0000256" key="4">
    <source>
        <dbReference type="ARBA" id="ARBA00022679"/>
    </source>
</evidence>
<sequence>MPKNLFVQSNDHSTKGTHNLPRQMRMRPMEYQQERHVWYACIFSIHRMCGIFAYLNYNTPVSRKQISDILINGLRRLEYRGYDSAGIAIDESPVESGVDSDKENVDSANVLVIRKPGKVEELNKAVTAILGEKNGNPVFNSHVGIAHTRWATHGKPNVQNSHPQSSDSSNTFTVVHNGIITNFKALRSLLERKGIVFETETDTEVIPKLMLHLFELNPNLSFEQLVELTVRELDGSFALACKSRYFPGEIVATRRGSPLLLGIKSKHKLTMDQIPVSYPAKDRWGSKYLSDLAGGDEEDSFFETHRPTTPQLNPDYHLSAQSKMKDIEFFISSDPSAIVEHTDRVIYLEDNDIAAVREGTLSIHRITKTANEPSVRDVVTLRLEIKEIMKGSYEYFMQKEIFEQPESILNTMRGRVNFNDMTVVLGGIKNNLVDIKRSRRLMLIGCGTSYHAAIAVRELIEELAELPVTVELASDFLDRRTLVFRDDVCVFISQSGETADTLLALRYCLKRGAMALGITNMAGSTLSRETNCGIHMNAGPEIGVASTKAYTSQIIAMVMFALVLSADRISLQERRKEIIEALSRLPEQVDSILRKDDAIVKIAEDMVHARSILVLGRGYHYATCLEGALKLKELTYIHAEGVVSGELKHGPLAMIDADMPIIMIVTKDRLHEKVLNALHEVHSRHGNPVLIANEDTDPQLKELSKAIFELLSFHVAQMKGLDVDCPRNLAKSVTVE</sequence>
<dbReference type="CDD" id="cd00714">
    <property type="entry name" value="GFAT"/>
    <property type="match status" value="1"/>
</dbReference>
<protein>
    <recommendedName>
        <fullName evidence="2">glutamine--fructose-6-phosphate transaminase (isomerizing)</fullName>
        <ecNumber evidence="2">2.6.1.16</ecNumber>
    </recommendedName>
</protein>
<evidence type="ECO:0000256" key="7">
    <source>
        <dbReference type="SAM" id="MobiDB-lite"/>
    </source>
</evidence>
<dbReference type="CDD" id="cd05009">
    <property type="entry name" value="SIS_GlmS_GlmD_2"/>
    <property type="match status" value="1"/>
</dbReference>
<gene>
    <name evidence="10" type="ORF">TcWFU_007222</name>
</gene>
<comment type="caution">
    <text evidence="10">The sequence shown here is derived from an EMBL/GenBank/DDBJ whole genome shotgun (WGS) entry which is preliminary data.</text>
</comment>
<organism evidence="10 11">
    <name type="scientific">Taenia crassiceps</name>
    <dbReference type="NCBI Taxonomy" id="6207"/>
    <lineage>
        <taxon>Eukaryota</taxon>
        <taxon>Metazoa</taxon>
        <taxon>Spiralia</taxon>
        <taxon>Lophotrochozoa</taxon>
        <taxon>Platyhelminthes</taxon>
        <taxon>Cestoda</taxon>
        <taxon>Eucestoda</taxon>
        <taxon>Cyclophyllidea</taxon>
        <taxon>Taeniidae</taxon>
        <taxon>Taenia</taxon>
    </lineage>
</organism>
<evidence type="ECO:0000256" key="2">
    <source>
        <dbReference type="ARBA" id="ARBA00012916"/>
    </source>
</evidence>
<accession>A0ABR4Q3N7</accession>
<evidence type="ECO:0000256" key="3">
    <source>
        <dbReference type="ARBA" id="ARBA00022576"/>
    </source>
</evidence>
<feature type="domain" description="Glutamine amidotransferase type-2" evidence="8">
    <location>
        <begin position="49"/>
        <end position="359"/>
    </location>
</feature>
<evidence type="ECO:0000313" key="11">
    <source>
        <dbReference type="Proteomes" id="UP001651158"/>
    </source>
</evidence>
<dbReference type="InterPro" id="IPR001347">
    <property type="entry name" value="SIS_dom"/>
</dbReference>
<dbReference type="EC" id="2.6.1.16" evidence="2"/>
<dbReference type="PROSITE" id="PS51464">
    <property type="entry name" value="SIS"/>
    <property type="match status" value="2"/>
</dbReference>
<dbReference type="GO" id="GO:0008483">
    <property type="term" value="F:transaminase activity"/>
    <property type="evidence" value="ECO:0007669"/>
    <property type="project" value="UniProtKB-KW"/>
</dbReference>
<dbReference type="InterPro" id="IPR017932">
    <property type="entry name" value="GATase_2_dom"/>
</dbReference>
<dbReference type="InterPro" id="IPR035490">
    <property type="entry name" value="GlmS/FrlB_SIS"/>
</dbReference>
<dbReference type="InterPro" id="IPR029055">
    <property type="entry name" value="Ntn_hydrolases_N"/>
</dbReference>
<dbReference type="PANTHER" id="PTHR10937:SF0">
    <property type="entry name" value="GLUTAMINE--FRUCTOSE-6-PHOSPHATE TRANSAMINASE (ISOMERIZING)"/>
    <property type="match status" value="1"/>
</dbReference>
<dbReference type="Pfam" id="PF01380">
    <property type="entry name" value="SIS"/>
    <property type="match status" value="2"/>
</dbReference>
<name>A0ABR4Q3N7_9CEST</name>
<dbReference type="CDD" id="cd05008">
    <property type="entry name" value="SIS_GlmS_GlmD_1"/>
    <property type="match status" value="1"/>
</dbReference>
<feature type="compositionally biased region" description="Polar residues" evidence="7">
    <location>
        <begin position="1"/>
        <end position="11"/>
    </location>
</feature>
<evidence type="ECO:0000259" key="8">
    <source>
        <dbReference type="PROSITE" id="PS51278"/>
    </source>
</evidence>
<feature type="domain" description="SIS" evidence="9">
    <location>
        <begin position="431"/>
        <end position="570"/>
    </location>
</feature>
<dbReference type="InterPro" id="IPR047084">
    <property type="entry name" value="GFAT_N"/>
</dbReference>
<dbReference type="PANTHER" id="PTHR10937">
    <property type="entry name" value="GLUCOSAMINE--FRUCTOSE-6-PHOSPHATE AMINOTRANSFERASE, ISOMERIZING"/>
    <property type="match status" value="1"/>
</dbReference>
<feature type="domain" description="SIS" evidence="9">
    <location>
        <begin position="602"/>
        <end position="726"/>
    </location>
</feature>
<evidence type="ECO:0000256" key="6">
    <source>
        <dbReference type="ARBA" id="ARBA00022962"/>
    </source>
</evidence>
<dbReference type="Pfam" id="PF13522">
    <property type="entry name" value="GATase_6"/>
    <property type="match status" value="1"/>
</dbReference>